<dbReference type="RefSeq" id="XP_034098043.1">
    <property type="nucleotide sequence ID" value="XM_034242152.2"/>
</dbReference>
<reference evidence="3" key="1">
    <citation type="submission" date="2025-08" db="UniProtKB">
        <authorList>
            <consortium name="RefSeq"/>
        </authorList>
    </citation>
    <scope>IDENTIFICATION</scope>
    <source>
        <strain evidence="3">15112-1751.03</strain>
        <tissue evidence="3">Whole Adult</tissue>
    </source>
</reference>
<organism evidence="2 3">
    <name type="scientific">Drosophila albomicans</name>
    <name type="common">Fruit fly</name>
    <dbReference type="NCBI Taxonomy" id="7291"/>
    <lineage>
        <taxon>Eukaryota</taxon>
        <taxon>Metazoa</taxon>
        <taxon>Ecdysozoa</taxon>
        <taxon>Arthropoda</taxon>
        <taxon>Hexapoda</taxon>
        <taxon>Insecta</taxon>
        <taxon>Pterygota</taxon>
        <taxon>Neoptera</taxon>
        <taxon>Endopterygota</taxon>
        <taxon>Diptera</taxon>
        <taxon>Brachycera</taxon>
        <taxon>Muscomorpha</taxon>
        <taxon>Ephydroidea</taxon>
        <taxon>Drosophilidae</taxon>
        <taxon>Drosophila</taxon>
    </lineage>
</organism>
<dbReference type="GeneID" id="117563705"/>
<keyword evidence="1" id="KW-0732">Signal</keyword>
<feature type="chain" id="PRO_5027670029" evidence="1">
    <location>
        <begin position="22"/>
        <end position="127"/>
    </location>
</feature>
<dbReference type="AlphaFoldDB" id="A0A6P8WFJ9"/>
<accession>A0A6P8WFJ9</accession>
<dbReference type="OrthoDB" id="7864472at2759"/>
<protein>
    <submittedName>
        <fullName evidence="3">Uncharacterized protein LOC117563705</fullName>
    </submittedName>
</protein>
<evidence type="ECO:0000256" key="1">
    <source>
        <dbReference type="SAM" id="SignalP"/>
    </source>
</evidence>
<evidence type="ECO:0000313" key="3">
    <source>
        <dbReference type="RefSeq" id="XP_034098043.1"/>
    </source>
</evidence>
<gene>
    <name evidence="3" type="primary">LOC117563705</name>
</gene>
<name>A0A6P8WFJ9_DROAB</name>
<evidence type="ECO:0000313" key="2">
    <source>
        <dbReference type="Proteomes" id="UP000515160"/>
    </source>
</evidence>
<feature type="signal peptide" evidence="1">
    <location>
        <begin position="1"/>
        <end position="21"/>
    </location>
</feature>
<dbReference type="Proteomes" id="UP000515160">
    <property type="component" value="Chromosome 2L"/>
</dbReference>
<keyword evidence="2" id="KW-1185">Reference proteome</keyword>
<proteinExistence type="predicted"/>
<sequence length="127" mass="14099">MKPIARWLVSITAGLLAGTQTIRMVKVANEDNEYYCAHCMYSSAVQSGSESADLPYIMGSEQISAALQQILSSDEHNAAMRPRIINNIEKDCELGSESLNRMLEEMMSNSTSNENSELIHFEPAVRL</sequence>